<dbReference type="AlphaFoldDB" id="A0A9W4XUC2"/>
<dbReference type="EMBL" id="CAOQHR010000008">
    <property type="protein sequence ID" value="CAI6337956.1"/>
    <property type="molecule type" value="Genomic_DNA"/>
</dbReference>
<keyword evidence="2" id="KW-1185">Reference proteome</keyword>
<gene>
    <name evidence="1" type="ORF">PDIGIT_LOCUS11076</name>
</gene>
<protein>
    <submittedName>
        <fullName evidence="1">Uncharacterized protein</fullName>
    </submittedName>
</protein>
<evidence type="ECO:0000313" key="2">
    <source>
        <dbReference type="Proteomes" id="UP001152607"/>
    </source>
</evidence>
<dbReference type="Proteomes" id="UP001152607">
    <property type="component" value="Unassembled WGS sequence"/>
</dbReference>
<proteinExistence type="predicted"/>
<comment type="caution">
    <text evidence="1">The sequence shown here is derived from an EMBL/GenBank/DDBJ whole genome shotgun (WGS) entry which is preliminary data.</text>
</comment>
<evidence type="ECO:0000313" key="1">
    <source>
        <dbReference type="EMBL" id="CAI6337956.1"/>
    </source>
</evidence>
<sequence>MLWMRATRSEFWIPAADRVMVNCDGGSSMISKCCCAILRNDGIERLYASRSGRLRKSS</sequence>
<name>A0A9W4XUC2_9PLEO</name>
<organism evidence="1 2">
    <name type="scientific">Periconia digitata</name>
    <dbReference type="NCBI Taxonomy" id="1303443"/>
    <lineage>
        <taxon>Eukaryota</taxon>
        <taxon>Fungi</taxon>
        <taxon>Dikarya</taxon>
        <taxon>Ascomycota</taxon>
        <taxon>Pezizomycotina</taxon>
        <taxon>Dothideomycetes</taxon>
        <taxon>Pleosporomycetidae</taxon>
        <taxon>Pleosporales</taxon>
        <taxon>Massarineae</taxon>
        <taxon>Periconiaceae</taxon>
        <taxon>Periconia</taxon>
    </lineage>
</organism>
<accession>A0A9W4XUC2</accession>
<reference evidence="1" key="1">
    <citation type="submission" date="2023-01" db="EMBL/GenBank/DDBJ databases">
        <authorList>
            <person name="Van Ghelder C."/>
            <person name="Rancurel C."/>
        </authorList>
    </citation>
    <scope>NUCLEOTIDE SEQUENCE</scope>
    <source>
        <strain evidence="1">CNCM I-4278</strain>
    </source>
</reference>